<dbReference type="InterPro" id="IPR036393">
    <property type="entry name" value="AceGlu_kinase-like_sf"/>
</dbReference>
<dbReference type="Pfam" id="PF00696">
    <property type="entry name" value="AA_kinase"/>
    <property type="match status" value="1"/>
</dbReference>
<reference evidence="11" key="1">
    <citation type="journal article" date="2018" name="Int. J. Syst. Evol. Microbiol.">
        <title>Neptunicella marina gen. nov., sp. nov., isolated from surface seawater.</title>
        <authorList>
            <person name="Liu X."/>
            <person name="Lai Q."/>
            <person name="Du Y."/>
            <person name="Zhang X."/>
            <person name="Liu Z."/>
            <person name="Sun F."/>
            <person name="Shao Z."/>
        </authorList>
    </citation>
    <scope>NUCLEOTIDE SEQUENCE</scope>
    <source>
        <strain evidence="11">S27-2</strain>
    </source>
</reference>
<dbReference type="GO" id="GO:0005524">
    <property type="term" value="F:ATP binding"/>
    <property type="evidence" value="ECO:0007669"/>
    <property type="project" value="UniProtKB-UniRule"/>
</dbReference>
<name>A0A8J6IYI5_9ALTE</name>
<evidence type="ECO:0000256" key="4">
    <source>
        <dbReference type="ARBA" id="ARBA00022679"/>
    </source>
</evidence>
<keyword evidence="5 9" id="KW-0547">Nucleotide-binding</keyword>
<comment type="subcellular location">
    <subcellularLocation>
        <location evidence="9">Cytoplasm</location>
    </subcellularLocation>
</comment>
<comment type="similarity">
    <text evidence="9">Belongs to the acetylglutamate kinase family. ArgB subfamily.</text>
</comment>
<feature type="binding site" evidence="9">
    <location>
        <begin position="44"/>
        <end position="45"/>
    </location>
    <ligand>
        <name>substrate</name>
    </ligand>
</feature>
<dbReference type="GO" id="GO:0042450">
    <property type="term" value="P:L-arginine biosynthetic process via ornithine"/>
    <property type="evidence" value="ECO:0007669"/>
    <property type="project" value="UniProtKB-UniRule"/>
</dbReference>
<dbReference type="InterPro" id="IPR001048">
    <property type="entry name" value="Asp/Glu/Uridylate_kinase"/>
</dbReference>
<keyword evidence="4 9" id="KW-0808">Transferase</keyword>
<keyword evidence="2 9" id="KW-0055">Arginine biosynthesis</keyword>
<dbReference type="PIRSF" id="PIRSF000728">
    <property type="entry name" value="NAGK"/>
    <property type="match status" value="1"/>
</dbReference>
<protein>
    <recommendedName>
        <fullName evidence="9">Acetylglutamate kinase</fullName>
        <ecNumber evidence="9">2.7.2.8</ecNumber>
    </recommendedName>
    <alternativeName>
        <fullName evidence="9">N-acetyl-L-glutamate 5-phosphotransferase</fullName>
    </alternativeName>
    <alternativeName>
        <fullName evidence="9">NAG kinase</fullName>
        <shortName evidence="9">NAGK</shortName>
    </alternativeName>
</protein>
<evidence type="ECO:0000256" key="5">
    <source>
        <dbReference type="ARBA" id="ARBA00022741"/>
    </source>
</evidence>
<evidence type="ECO:0000256" key="8">
    <source>
        <dbReference type="ARBA" id="ARBA00048141"/>
    </source>
</evidence>
<keyword evidence="3 9" id="KW-0028">Amino-acid biosynthesis</keyword>
<evidence type="ECO:0000256" key="2">
    <source>
        <dbReference type="ARBA" id="ARBA00022571"/>
    </source>
</evidence>
<keyword evidence="12" id="KW-1185">Reference proteome</keyword>
<dbReference type="Proteomes" id="UP000601768">
    <property type="component" value="Unassembled WGS sequence"/>
</dbReference>
<evidence type="ECO:0000313" key="11">
    <source>
        <dbReference type="EMBL" id="MBC3767625.1"/>
    </source>
</evidence>
<organism evidence="11 12">
    <name type="scientific">Neptunicella marina</name>
    <dbReference type="NCBI Taxonomy" id="2125989"/>
    <lineage>
        <taxon>Bacteria</taxon>
        <taxon>Pseudomonadati</taxon>
        <taxon>Pseudomonadota</taxon>
        <taxon>Gammaproteobacteria</taxon>
        <taxon>Alteromonadales</taxon>
        <taxon>Alteromonadaceae</taxon>
        <taxon>Neptunicella</taxon>
    </lineage>
</organism>
<dbReference type="GO" id="GO:0005737">
    <property type="term" value="C:cytoplasm"/>
    <property type="evidence" value="ECO:0007669"/>
    <property type="project" value="UniProtKB-SubCell"/>
</dbReference>
<dbReference type="InterPro" id="IPR004662">
    <property type="entry name" value="AcgluKinase_fam"/>
</dbReference>
<dbReference type="GO" id="GO:0003991">
    <property type="term" value="F:acetylglutamate kinase activity"/>
    <property type="evidence" value="ECO:0007669"/>
    <property type="project" value="UniProtKB-UniRule"/>
</dbReference>
<gene>
    <name evidence="9 11" type="primary">argB</name>
    <name evidence="11" type="ORF">H8B19_17225</name>
</gene>
<dbReference type="PANTHER" id="PTHR23342">
    <property type="entry name" value="N-ACETYLGLUTAMATE SYNTHASE"/>
    <property type="match status" value="1"/>
</dbReference>
<feature type="domain" description="Aspartate/glutamate/uridylate kinase" evidence="10">
    <location>
        <begin position="7"/>
        <end position="235"/>
    </location>
</feature>
<comment type="function">
    <text evidence="9">Catalyzes the ATP-dependent phosphorylation of N-acetyl-L-glutamate.</text>
</comment>
<evidence type="ECO:0000256" key="1">
    <source>
        <dbReference type="ARBA" id="ARBA00004828"/>
    </source>
</evidence>
<keyword evidence="7 9" id="KW-0067">ATP-binding</keyword>
<evidence type="ECO:0000256" key="3">
    <source>
        <dbReference type="ARBA" id="ARBA00022605"/>
    </source>
</evidence>
<dbReference type="NCBIfam" id="TIGR00761">
    <property type="entry name" value="argB"/>
    <property type="match status" value="1"/>
</dbReference>
<dbReference type="HAMAP" id="MF_00082">
    <property type="entry name" value="ArgB"/>
    <property type="match status" value="1"/>
</dbReference>
<keyword evidence="9" id="KW-0963">Cytoplasm</keyword>
<evidence type="ECO:0000256" key="9">
    <source>
        <dbReference type="HAMAP-Rule" id="MF_00082"/>
    </source>
</evidence>
<accession>A0A8J6IYI5</accession>
<dbReference type="UniPathway" id="UPA00068">
    <property type="reaction ID" value="UER00107"/>
</dbReference>
<feature type="binding site" evidence="9">
    <location>
        <position position="158"/>
    </location>
    <ligand>
        <name>substrate</name>
    </ligand>
</feature>
<dbReference type="SUPFAM" id="SSF53633">
    <property type="entry name" value="Carbamate kinase-like"/>
    <property type="match status" value="1"/>
</dbReference>
<dbReference type="Gene3D" id="3.40.1160.10">
    <property type="entry name" value="Acetylglutamate kinase-like"/>
    <property type="match status" value="1"/>
</dbReference>
<comment type="caution">
    <text evidence="11">The sequence shown here is derived from an EMBL/GenBank/DDBJ whole genome shotgun (WGS) entry which is preliminary data.</text>
</comment>
<dbReference type="AlphaFoldDB" id="A0A8J6IYI5"/>
<sequence length="260" mass="26902">MSSLSPIVIKVGGALLESPAHMQKLFEVAATIAAERSLVFVHGGGSLVENWLQALGKTSQKHNGLRVTPADQIEFVAGALAGAANKKLVAQAKMQQLNAVGLSLADGDMVSCTVMSAELGLVGQASPAQGKVLLALMQQGFVPVISSIGCDETGELLNVNADQAAEAVAQSIGAELLLLSDVPGVLDAGKNLISSLNAKQIDNLIEQGIIRDGMAVKVKSALQTATQIGKPVIIAGWKNPEYLADLTQEQAVGTTIYPQS</sequence>
<comment type="pathway">
    <text evidence="1 9">Amino-acid biosynthesis; L-arginine biosynthesis; N(2)-acetyl-L-ornithine from L-glutamate: step 2/4.</text>
</comment>
<proteinExistence type="inferred from homology"/>
<evidence type="ECO:0000256" key="6">
    <source>
        <dbReference type="ARBA" id="ARBA00022777"/>
    </source>
</evidence>
<dbReference type="PANTHER" id="PTHR23342:SF0">
    <property type="entry name" value="N-ACETYLGLUTAMATE SYNTHASE, MITOCHONDRIAL"/>
    <property type="match status" value="1"/>
</dbReference>
<reference evidence="11" key="2">
    <citation type="submission" date="2020-08" db="EMBL/GenBank/DDBJ databases">
        <authorList>
            <person name="Lai Q."/>
        </authorList>
    </citation>
    <scope>NUCLEOTIDE SEQUENCE</scope>
    <source>
        <strain evidence="11">S27-2</strain>
    </source>
</reference>
<keyword evidence="6 9" id="KW-0418">Kinase</keyword>
<evidence type="ECO:0000256" key="7">
    <source>
        <dbReference type="ARBA" id="ARBA00022840"/>
    </source>
</evidence>
<dbReference type="RefSeq" id="WP_186508260.1">
    <property type="nucleotide sequence ID" value="NZ_JACNEP010000021.1"/>
</dbReference>
<evidence type="ECO:0000313" key="12">
    <source>
        <dbReference type="Proteomes" id="UP000601768"/>
    </source>
</evidence>
<dbReference type="EMBL" id="JACNEP010000021">
    <property type="protein sequence ID" value="MBC3767625.1"/>
    <property type="molecule type" value="Genomic_DNA"/>
</dbReference>
<feature type="site" description="Transition state stabilizer" evidence="9">
    <location>
        <position position="217"/>
    </location>
</feature>
<feature type="site" description="Transition state stabilizer" evidence="9">
    <location>
        <position position="10"/>
    </location>
</feature>
<feature type="binding site" evidence="9">
    <location>
        <position position="66"/>
    </location>
    <ligand>
        <name>substrate</name>
    </ligand>
</feature>
<comment type="catalytic activity">
    <reaction evidence="8 9">
        <text>N-acetyl-L-glutamate + ATP = N-acetyl-L-glutamyl 5-phosphate + ADP</text>
        <dbReference type="Rhea" id="RHEA:14629"/>
        <dbReference type="ChEBI" id="CHEBI:30616"/>
        <dbReference type="ChEBI" id="CHEBI:44337"/>
        <dbReference type="ChEBI" id="CHEBI:57936"/>
        <dbReference type="ChEBI" id="CHEBI:456216"/>
        <dbReference type="EC" id="2.7.2.8"/>
    </reaction>
</comment>
<dbReference type="EC" id="2.7.2.8" evidence="9"/>
<evidence type="ECO:0000259" key="10">
    <source>
        <dbReference type="Pfam" id="PF00696"/>
    </source>
</evidence>
<dbReference type="InterPro" id="IPR037528">
    <property type="entry name" value="ArgB"/>
</dbReference>